<keyword evidence="5" id="KW-1185">Reference proteome</keyword>
<accession>A0A811QEX2</accession>
<dbReference type="Pfam" id="PF00560">
    <property type="entry name" value="LRR_1"/>
    <property type="match status" value="1"/>
</dbReference>
<dbReference type="EMBL" id="CAJGYO010000010">
    <property type="protein sequence ID" value="CAD6255970.1"/>
    <property type="molecule type" value="Genomic_DNA"/>
</dbReference>
<reference evidence="4" key="1">
    <citation type="submission" date="2020-10" db="EMBL/GenBank/DDBJ databases">
        <authorList>
            <person name="Han B."/>
            <person name="Lu T."/>
            <person name="Zhao Q."/>
            <person name="Huang X."/>
            <person name="Zhao Y."/>
        </authorList>
    </citation>
    <scope>NUCLEOTIDE SEQUENCE</scope>
</reference>
<dbReference type="Pfam" id="PF23598">
    <property type="entry name" value="LRR_14"/>
    <property type="match status" value="1"/>
</dbReference>
<dbReference type="InterPro" id="IPR056789">
    <property type="entry name" value="LRR_R13L1-DRL21"/>
</dbReference>
<feature type="domain" description="Disease resistance R13L4/SHOC-2-like LRR" evidence="2">
    <location>
        <begin position="117"/>
        <end position="263"/>
    </location>
</feature>
<feature type="domain" description="R13L1/DRL21-like LRR repeat region" evidence="3">
    <location>
        <begin position="635"/>
        <end position="697"/>
    </location>
</feature>
<proteinExistence type="predicted"/>
<sequence>MHDLVHDLARLTVADELIVFDVAPQRNTHVHKYCHYSLLRKYDQTVKLENMPSKMRALRFSDNGELDIQIGAFSFAKYLRTLDFSECSGIMLPASIGILKQLRCLIAPRMKNDSLPECITELSKLQYLNITGSSKITELPRSIGNLGCLQYICLSGCSGISELEESFGDLKCMVHLDMSGCSGLTELPDSLGNLTNLQHLELSGCSRVKAVPESLCGLTQLQYLNLSSCAYLEGLPEGGSQPEGLLEDLRILTNNLKYLRLRHCYQLRCGDFIATLTNLDVSCNLNLAYLPESIGNLKRLRTLDLSYCSQLKSVPESIRTLGLRSLVLDGCSDALQDKASSLPAYYAQTLPVFEVGADHVNGCSNLHLLKGIHVSELRICCLEKVRSLEEATKVMLSDKNYLSVLTLAWSTKRAVQILEDKDLLEQLVPPTGLKSMCLQGYSSTSFPSWLMCISRHLTNLVFIELRDLPTCRNLPPLKQLPHLEKLSLRNLPAIKRMDREFCGGKGAFRRLSTFEVRDMNGLEEWNTTYSVEDGVEEFMFPVLDCLKIDRCPRLRLKPCPPTFRECVINWSNQVIFSLEEVDKTSHHCSSSRPAIKLALAISFVEINPCQSIRLFHHFPALRELCIEGHLTSLPESMRHLTSLESLTLAWCRGISALPEWLGDLSSLKSLVIEGCRSIKSLPPCIQQLTKLQKLEIRCNQDLKKWCESEENKAKLAHINIRVSFT</sequence>
<dbReference type="PANTHER" id="PTHR47186:SF3">
    <property type="entry name" value="OS09G0267800 PROTEIN"/>
    <property type="match status" value="1"/>
</dbReference>
<evidence type="ECO:0000259" key="3">
    <source>
        <dbReference type="Pfam" id="PF25019"/>
    </source>
</evidence>
<protein>
    <submittedName>
        <fullName evidence="4">Uncharacterized protein</fullName>
    </submittedName>
</protein>
<name>A0A811QEX2_9POAL</name>
<dbReference type="InterPro" id="IPR055414">
    <property type="entry name" value="LRR_R13L4/SHOC2-like"/>
</dbReference>
<evidence type="ECO:0000313" key="4">
    <source>
        <dbReference type="EMBL" id="CAD6255970.1"/>
    </source>
</evidence>
<dbReference type="InterPro" id="IPR032675">
    <property type="entry name" value="LRR_dom_sf"/>
</dbReference>
<feature type="domain" description="R13L1/DRL21-like LRR repeat region" evidence="3">
    <location>
        <begin position="373"/>
        <end position="490"/>
    </location>
</feature>
<dbReference type="Pfam" id="PF25019">
    <property type="entry name" value="LRR_R13L1-DRL21"/>
    <property type="match status" value="2"/>
</dbReference>
<dbReference type="PANTHER" id="PTHR47186">
    <property type="entry name" value="LEUCINE-RICH REPEAT-CONTAINING PROTEIN 57"/>
    <property type="match status" value="1"/>
</dbReference>
<dbReference type="OrthoDB" id="684140at2759"/>
<evidence type="ECO:0000259" key="2">
    <source>
        <dbReference type="Pfam" id="PF23598"/>
    </source>
</evidence>
<keyword evidence="1" id="KW-0677">Repeat</keyword>
<dbReference type="InterPro" id="IPR001611">
    <property type="entry name" value="Leu-rich_rpt"/>
</dbReference>
<dbReference type="Gene3D" id="3.80.10.10">
    <property type="entry name" value="Ribonuclease Inhibitor"/>
    <property type="match status" value="3"/>
</dbReference>
<dbReference type="Proteomes" id="UP000604825">
    <property type="component" value="Unassembled WGS sequence"/>
</dbReference>
<dbReference type="SUPFAM" id="SSF52058">
    <property type="entry name" value="L domain-like"/>
    <property type="match status" value="2"/>
</dbReference>
<gene>
    <name evidence="4" type="ORF">NCGR_LOCUS39497</name>
</gene>
<evidence type="ECO:0000256" key="1">
    <source>
        <dbReference type="ARBA" id="ARBA00022737"/>
    </source>
</evidence>
<dbReference type="AlphaFoldDB" id="A0A811QEX2"/>
<organism evidence="4 5">
    <name type="scientific">Miscanthus lutarioriparius</name>
    <dbReference type="NCBI Taxonomy" id="422564"/>
    <lineage>
        <taxon>Eukaryota</taxon>
        <taxon>Viridiplantae</taxon>
        <taxon>Streptophyta</taxon>
        <taxon>Embryophyta</taxon>
        <taxon>Tracheophyta</taxon>
        <taxon>Spermatophyta</taxon>
        <taxon>Magnoliopsida</taxon>
        <taxon>Liliopsida</taxon>
        <taxon>Poales</taxon>
        <taxon>Poaceae</taxon>
        <taxon>PACMAD clade</taxon>
        <taxon>Panicoideae</taxon>
        <taxon>Andropogonodae</taxon>
        <taxon>Andropogoneae</taxon>
        <taxon>Saccharinae</taxon>
        <taxon>Miscanthus</taxon>
    </lineage>
</organism>
<comment type="caution">
    <text evidence="4">The sequence shown here is derived from an EMBL/GenBank/DDBJ whole genome shotgun (WGS) entry which is preliminary data.</text>
</comment>
<evidence type="ECO:0000313" key="5">
    <source>
        <dbReference type="Proteomes" id="UP000604825"/>
    </source>
</evidence>